<organism evidence="2 3">
    <name type="scientific">Streptomyces tropicalis</name>
    <dbReference type="NCBI Taxonomy" id="3034234"/>
    <lineage>
        <taxon>Bacteria</taxon>
        <taxon>Bacillati</taxon>
        <taxon>Actinomycetota</taxon>
        <taxon>Actinomycetes</taxon>
        <taxon>Kitasatosporales</taxon>
        <taxon>Streptomycetaceae</taxon>
        <taxon>Streptomyces</taxon>
    </lineage>
</organism>
<gene>
    <name evidence="2" type="ORF">P3H78_16365</name>
</gene>
<feature type="transmembrane region" description="Helical" evidence="1">
    <location>
        <begin position="53"/>
        <end position="77"/>
    </location>
</feature>
<proteinExistence type="predicted"/>
<evidence type="ECO:0000256" key="1">
    <source>
        <dbReference type="SAM" id="Phobius"/>
    </source>
</evidence>
<feature type="transmembrane region" description="Helical" evidence="1">
    <location>
        <begin position="98"/>
        <end position="120"/>
    </location>
</feature>
<comment type="caution">
    <text evidence="2">The sequence shown here is derived from an EMBL/GenBank/DDBJ whole genome shotgun (WGS) entry which is preliminary data.</text>
</comment>
<dbReference type="RefSeq" id="WP_276109717.1">
    <property type="nucleotide sequence ID" value="NZ_JARJBB010000007.1"/>
</dbReference>
<sequence>MAGARWSVRRFAAIDMYGTTGTLRRRRLVLAEFVLGTACFVVLGVVFTMHGGWFWGAWLLGCGLSYGALAVHAVGLYPSHRLEAELEGVDTPTEIRRYSAAQLLLFVPGLIAVVALAQALSRHPHGVTNVDGVEEDPHPG</sequence>
<evidence type="ECO:0000313" key="2">
    <source>
        <dbReference type="EMBL" id="MDF3300165.1"/>
    </source>
</evidence>
<protein>
    <submittedName>
        <fullName evidence="2">Uncharacterized protein</fullName>
    </submittedName>
</protein>
<name>A0ABT6A693_9ACTN</name>
<keyword evidence="1" id="KW-1133">Transmembrane helix</keyword>
<dbReference type="EMBL" id="JARJBB010000007">
    <property type="protein sequence ID" value="MDF3300165.1"/>
    <property type="molecule type" value="Genomic_DNA"/>
</dbReference>
<dbReference type="Proteomes" id="UP001221150">
    <property type="component" value="Unassembled WGS sequence"/>
</dbReference>
<keyword evidence="1" id="KW-0812">Transmembrane</keyword>
<keyword evidence="1" id="KW-0472">Membrane</keyword>
<accession>A0ABT6A693</accession>
<keyword evidence="3" id="KW-1185">Reference proteome</keyword>
<reference evidence="2 3" key="1">
    <citation type="submission" date="2023-03" db="EMBL/GenBank/DDBJ databases">
        <title>Draft genome sequence of Streptomyces sp. K1PA1 isolated from peat swamp forest in Thailand.</title>
        <authorList>
            <person name="Klaysubun C."/>
            <person name="Duangmal K."/>
        </authorList>
    </citation>
    <scope>NUCLEOTIDE SEQUENCE [LARGE SCALE GENOMIC DNA]</scope>
    <source>
        <strain evidence="2 3">K1PA1</strain>
    </source>
</reference>
<feature type="transmembrane region" description="Helical" evidence="1">
    <location>
        <begin position="28"/>
        <end position="47"/>
    </location>
</feature>
<evidence type="ECO:0000313" key="3">
    <source>
        <dbReference type="Proteomes" id="UP001221150"/>
    </source>
</evidence>